<protein>
    <submittedName>
        <fullName evidence="3">Trihydroxytoluene oxygenase</fullName>
    </submittedName>
</protein>
<feature type="domain" description="VOC" evidence="2">
    <location>
        <begin position="167"/>
        <end position="290"/>
    </location>
</feature>
<dbReference type="Gene3D" id="3.10.180.10">
    <property type="entry name" value="2,3-Dihydroxybiphenyl 1,2-Dioxygenase, domain 1"/>
    <property type="match status" value="2"/>
</dbReference>
<dbReference type="EMBL" id="AZHD01000001">
    <property type="protein sequence ID" value="OAA68760.1"/>
    <property type="molecule type" value="Genomic_DNA"/>
</dbReference>
<comment type="caution">
    <text evidence="3">The sequence shown here is derived from an EMBL/GenBank/DDBJ whole genome shotgun (WGS) entry which is preliminary data.</text>
</comment>
<evidence type="ECO:0000313" key="3">
    <source>
        <dbReference type="EMBL" id="OAA68760.1"/>
    </source>
</evidence>
<dbReference type="PROSITE" id="PS51819">
    <property type="entry name" value="VOC"/>
    <property type="match status" value="2"/>
</dbReference>
<feature type="domain" description="VOC" evidence="2">
    <location>
        <begin position="13"/>
        <end position="126"/>
    </location>
</feature>
<evidence type="ECO:0000259" key="2">
    <source>
        <dbReference type="PROSITE" id="PS51819"/>
    </source>
</evidence>
<dbReference type="Proteomes" id="UP000076874">
    <property type="component" value="Unassembled WGS sequence"/>
</dbReference>
<gene>
    <name evidence="3" type="ORF">SPI_00955</name>
</gene>
<dbReference type="GO" id="GO:0005739">
    <property type="term" value="C:mitochondrion"/>
    <property type="evidence" value="ECO:0007669"/>
    <property type="project" value="TreeGrafter"/>
</dbReference>
<dbReference type="GO" id="GO:0046491">
    <property type="term" value="P:L-methylmalonyl-CoA metabolic process"/>
    <property type="evidence" value="ECO:0007669"/>
    <property type="project" value="TreeGrafter"/>
</dbReference>
<evidence type="ECO:0000256" key="1">
    <source>
        <dbReference type="ARBA" id="ARBA00022723"/>
    </source>
</evidence>
<dbReference type="SUPFAM" id="SSF54593">
    <property type="entry name" value="Glyoxalase/Bleomycin resistance protein/Dihydroxybiphenyl dioxygenase"/>
    <property type="match status" value="1"/>
</dbReference>
<keyword evidence="1" id="KW-0479">Metal-binding</keyword>
<accession>A0A168AHN2</accession>
<name>A0A168AHN2_9HYPO</name>
<dbReference type="PANTHER" id="PTHR43048">
    <property type="entry name" value="METHYLMALONYL-COA EPIMERASE"/>
    <property type="match status" value="1"/>
</dbReference>
<dbReference type="Pfam" id="PF00903">
    <property type="entry name" value="Glyoxalase"/>
    <property type="match status" value="1"/>
</dbReference>
<keyword evidence="4" id="KW-1185">Reference proteome</keyword>
<reference evidence="3 4" key="1">
    <citation type="journal article" date="2016" name="Genome Biol. Evol.">
        <title>Divergent and convergent evolution of fungal pathogenicity.</title>
        <authorList>
            <person name="Shang Y."/>
            <person name="Xiao G."/>
            <person name="Zheng P."/>
            <person name="Cen K."/>
            <person name="Zhan S."/>
            <person name="Wang C."/>
        </authorList>
    </citation>
    <scope>NUCLEOTIDE SEQUENCE [LARGE SCALE GENOMIC DNA]</scope>
    <source>
        <strain evidence="3 4">RCEF 264</strain>
    </source>
</reference>
<dbReference type="PANTHER" id="PTHR43048:SF3">
    <property type="entry name" value="METHYLMALONYL-COA EPIMERASE, MITOCHONDRIAL"/>
    <property type="match status" value="1"/>
</dbReference>
<sequence length="749" mass="84615">MTADAFRKIQLLRIAHVYYKHKDPVAACRFLEDFGFSEEKRVGNRTYFRGYGTAPFIVCVEAADETAWGGAAFEVESAEDLARAAAELPAASKPSAVYDLADAPGGGQAVTFYDPVDGFPFHLVYGQQKVEARDPAFPVSKVNYPAEKNRPVNKFQRFEKRPAPVHKLGHFGMCVTNFAASYAFYTTHFNFFASELVHDAAGVDHTAFMRLDRGAEQVDHHIFFIFQGPKSHVHHTSYETHDFDTQVLGHDWLRDKGYENCWGVGRHVMGSQIFDYWFDPAGFILEHYVDGDLLDMTEPTHITMEKDAHLHVWGPEVPPTFLTLHRVRRVLSFSYARFAPSASGTTSSTARINLALRLENQLNDNNSQATKKMTTDDRPPAEMASQMDVLDDAHRVALERAVTNTLGLEIAENTFADILDGLPTRDGLQSAYGLGPRNHPVYLMQHDKACPGYLEKARALRDKFTVSELPFESWNVLCFQNAAPGTREFSMRLVELVAVACHLIAAFLYETDDSARAHSLQVHRNWYAEMDRLRQIGGPQWRRLNLLPRPVAFSHGSYDKPERCPRGEADIAGYWAESRIFGGVVLFDRGESERECHAMYLHGERLVPATLYPPTPAQFEALLAFLLSDPAAHDSKTEALRAACPLPIRPRPWNRPRWDPYEALTKFHIFRDKNALEIPAVRYLGCTSIHDGDWPELADFDVSRVLRVKENGEYDPEEIAMAEAARGLVSPTSPILQPKPDWHRNAIRR</sequence>
<dbReference type="FunFam" id="3.10.180.10:FF:000034">
    <property type="entry name" value="Glyoxalase/Bleomycin resistance protein/Dihydroxybiphenyl dioxygenase"/>
    <property type="match status" value="1"/>
</dbReference>
<dbReference type="InterPro" id="IPR037523">
    <property type="entry name" value="VOC_core"/>
</dbReference>
<dbReference type="FunFam" id="3.10.180.10:FF:000039">
    <property type="entry name" value="Trihydroxytoluene oxygenase (AFU_orthologue AFUA_8G02470)"/>
    <property type="match status" value="1"/>
</dbReference>
<dbReference type="OrthoDB" id="3360610at2759"/>
<proteinExistence type="predicted"/>
<evidence type="ECO:0000313" key="4">
    <source>
        <dbReference type="Proteomes" id="UP000076874"/>
    </source>
</evidence>
<organism evidence="3 4">
    <name type="scientific">Niveomyces insectorum RCEF 264</name>
    <dbReference type="NCBI Taxonomy" id="1081102"/>
    <lineage>
        <taxon>Eukaryota</taxon>
        <taxon>Fungi</taxon>
        <taxon>Dikarya</taxon>
        <taxon>Ascomycota</taxon>
        <taxon>Pezizomycotina</taxon>
        <taxon>Sordariomycetes</taxon>
        <taxon>Hypocreomycetidae</taxon>
        <taxon>Hypocreales</taxon>
        <taxon>Cordycipitaceae</taxon>
        <taxon>Niveomyces</taxon>
    </lineage>
</organism>
<dbReference type="InterPro" id="IPR029068">
    <property type="entry name" value="Glyas_Bleomycin-R_OHBP_Dase"/>
</dbReference>
<dbReference type="AlphaFoldDB" id="A0A168AHN2"/>
<dbReference type="InterPro" id="IPR004360">
    <property type="entry name" value="Glyas_Fos-R_dOase_dom"/>
</dbReference>
<dbReference type="GO" id="GO:0046872">
    <property type="term" value="F:metal ion binding"/>
    <property type="evidence" value="ECO:0007669"/>
    <property type="project" value="UniProtKB-KW"/>
</dbReference>
<dbReference type="GO" id="GO:0004493">
    <property type="term" value="F:methylmalonyl-CoA epimerase activity"/>
    <property type="evidence" value="ECO:0007669"/>
    <property type="project" value="TreeGrafter"/>
</dbReference>
<dbReference type="InterPro" id="IPR051785">
    <property type="entry name" value="MMCE/EMCE_epimerase"/>
</dbReference>